<evidence type="ECO:0000259" key="1">
    <source>
        <dbReference type="Pfam" id="PF03732"/>
    </source>
</evidence>
<evidence type="ECO:0000313" key="3">
    <source>
        <dbReference type="Proteomes" id="UP001188597"/>
    </source>
</evidence>
<proteinExistence type="predicted"/>
<dbReference type="Proteomes" id="UP001188597">
    <property type="component" value="Unassembled WGS sequence"/>
</dbReference>
<sequence>MVAHQNDDSHIKGVKAFKDLGAPKFEGSTDPMDVGNWIQGIKKVFTRVGCSEAEEVTYATFMLEKNANSWWLMEQRKHEKDREPYTWEKFKEAFIEKYQPKSVQLQKKMDFIKREQGNKSVAECDVEFTDLSKFAPKLIADEESRARKFESGLRHRIKQSVETFELETYTAVLSKQMPHALGVIEAALELVRGEPIRYPDDHGLLPAVRRRGRPRRRVAIRRRRAGCGRRRRVAGGMGGGRGRVGAWISDVGDGLAYGATDGPGGRREL</sequence>
<reference evidence="2" key="1">
    <citation type="submission" date="2022-12" db="EMBL/GenBank/DDBJ databases">
        <title>Draft genome assemblies for two species of Escallonia (Escalloniales).</title>
        <authorList>
            <person name="Chanderbali A."/>
            <person name="Dervinis C."/>
            <person name="Anghel I."/>
            <person name="Soltis D."/>
            <person name="Soltis P."/>
            <person name="Zapata F."/>
        </authorList>
    </citation>
    <scope>NUCLEOTIDE SEQUENCE</scope>
    <source>
        <strain evidence="2">UCBG64.0493</strain>
        <tissue evidence="2">Leaf</tissue>
    </source>
</reference>
<dbReference type="Pfam" id="PF03732">
    <property type="entry name" value="Retrotrans_gag"/>
    <property type="match status" value="1"/>
</dbReference>
<comment type="caution">
    <text evidence="2">The sequence shown here is derived from an EMBL/GenBank/DDBJ whole genome shotgun (WGS) entry which is preliminary data.</text>
</comment>
<dbReference type="PANTHER" id="PTHR34482:SF48">
    <property type="entry name" value="GAG PROTEASE POLYPROTEIN"/>
    <property type="match status" value="1"/>
</dbReference>
<dbReference type="AlphaFoldDB" id="A0AA88WF85"/>
<dbReference type="InterPro" id="IPR005162">
    <property type="entry name" value="Retrotrans_gag_dom"/>
</dbReference>
<feature type="domain" description="Retrotransposon gag" evidence="1">
    <location>
        <begin position="58"/>
        <end position="155"/>
    </location>
</feature>
<protein>
    <recommendedName>
        <fullName evidence="1">Retrotransposon gag domain-containing protein</fullName>
    </recommendedName>
</protein>
<organism evidence="2 3">
    <name type="scientific">Escallonia herrerae</name>
    <dbReference type="NCBI Taxonomy" id="1293975"/>
    <lineage>
        <taxon>Eukaryota</taxon>
        <taxon>Viridiplantae</taxon>
        <taxon>Streptophyta</taxon>
        <taxon>Embryophyta</taxon>
        <taxon>Tracheophyta</taxon>
        <taxon>Spermatophyta</taxon>
        <taxon>Magnoliopsida</taxon>
        <taxon>eudicotyledons</taxon>
        <taxon>Gunneridae</taxon>
        <taxon>Pentapetalae</taxon>
        <taxon>asterids</taxon>
        <taxon>campanulids</taxon>
        <taxon>Escalloniales</taxon>
        <taxon>Escalloniaceae</taxon>
        <taxon>Escallonia</taxon>
    </lineage>
</organism>
<dbReference type="PANTHER" id="PTHR34482">
    <property type="entry name" value="DNA DAMAGE-INDUCIBLE PROTEIN 1-LIKE"/>
    <property type="match status" value="1"/>
</dbReference>
<name>A0AA88WF85_9ASTE</name>
<accession>A0AA88WF85</accession>
<evidence type="ECO:0000313" key="2">
    <source>
        <dbReference type="EMBL" id="KAK3025084.1"/>
    </source>
</evidence>
<keyword evidence="3" id="KW-1185">Reference proteome</keyword>
<gene>
    <name evidence="2" type="ORF">RJ639_044963</name>
</gene>
<dbReference type="EMBL" id="JAVXUP010000566">
    <property type="protein sequence ID" value="KAK3025084.1"/>
    <property type="molecule type" value="Genomic_DNA"/>
</dbReference>